<evidence type="ECO:0000313" key="1">
    <source>
        <dbReference type="EMBL" id="QOY26709.1"/>
    </source>
</evidence>
<sequence length="270" mass="31752">MLFVNELRFVLIDMCRHKRRLSFWFLCFLLCIVYLVKEGVPKEGIMGPPQALNLFFSSYTFAFPVLPLFLMFLSFGVLPFFDSVRFIRYQKRERVFLSLLSRVFWICLMFTILYLVGGVLLGVFLSGRWDNVWLSPEGAPYFLYGNKLPLDQYYSSNVMMVRYIITSLLLFHMIGLFAVVCYVFIKKYIYSFIIVTSVVILDKMLHTYFEFSLINDPISLEMTSWLIPGLFSEMIYLIGGFGIIFAVVLYICLINQDYFNEYSIDNEKEL</sequence>
<reference evidence="2" key="1">
    <citation type="submission" date="2020-10" db="EMBL/GenBank/DDBJ databases">
        <title>Complete genome sequence of Bacillus velezensis NST6.</title>
        <authorList>
            <person name="Choi J."/>
        </authorList>
    </citation>
    <scope>NUCLEOTIDE SEQUENCE [LARGE SCALE GENOMIC DNA]</scope>
    <source>
        <strain evidence="2">NST6</strain>
    </source>
</reference>
<dbReference type="Proteomes" id="UP000587477">
    <property type="component" value="Chromosome"/>
</dbReference>
<name>A0A411ACF9_BACVE</name>
<accession>A0A411ACF9</accession>
<dbReference type="RefSeq" id="WP_025650111.1">
    <property type="nucleotide sequence ID" value="NZ_BDDG01000001.1"/>
</dbReference>
<dbReference type="AlphaFoldDB" id="A0A411ACF9"/>
<dbReference type="EMBL" id="CP063687">
    <property type="protein sequence ID" value="QOY26709.1"/>
    <property type="molecule type" value="Genomic_DNA"/>
</dbReference>
<gene>
    <name evidence="1" type="ORF">BACVE_001716</name>
</gene>
<organism evidence="1 2">
    <name type="scientific">Bacillus velezensis</name>
    <dbReference type="NCBI Taxonomy" id="492670"/>
    <lineage>
        <taxon>Bacteria</taxon>
        <taxon>Bacillati</taxon>
        <taxon>Bacillota</taxon>
        <taxon>Bacilli</taxon>
        <taxon>Bacillales</taxon>
        <taxon>Bacillaceae</taxon>
        <taxon>Bacillus</taxon>
        <taxon>Bacillus amyloliquefaciens group</taxon>
    </lineage>
</organism>
<evidence type="ECO:0000313" key="2">
    <source>
        <dbReference type="Proteomes" id="UP000587477"/>
    </source>
</evidence>
<proteinExistence type="predicted"/>
<protein>
    <submittedName>
        <fullName evidence="1">Uncharacterized protein</fullName>
    </submittedName>
</protein>